<dbReference type="Gene3D" id="1.20.1530.10">
    <property type="entry name" value="Na+/H+ antiporter like domain"/>
    <property type="match status" value="1"/>
</dbReference>
<dbReference type="EMBL" id="QXEC01000003">
    <property type="protein sequence ID" value="RIV40388.1"/>
    <property type="molecule type" value="Genomic_DNA"/>
</dbReference>
<keyword evidence="14" id="KW-1185">Reference proteome</keyword>
<feature type="compositionally biased region" description="Basic and acidic residues" evidence="12">
    <location>
        <begin position="464"/>
        <end position="480"/>
    </location>
</feature>
<proteinExistence type="inferred from homology"/>
<evidence type="ECO:0000256" key="2">
    <source>
        <dbReference type="ARBA" id="ARBA00022448"/>
    </source>
</evidence>
<keyword evidence="5 11" id="KW-0812">Transmembrane</keyword>
<keyword evidence="6 11" id="KW-1133">Transmembrane helix</keyword>
<evidence type="ECO:0000256" key="5">
    <source>
        <dbReference type="ARBA" id="ARBA00022692"/>
    </source>
</evidence>
<keyword evidence="4 11" id="KW-1003">Cell membrane</keyword>
<comment type="caution">
    <text evidence="13">The sequence shown here is derived from an EMBL/GenBank/DDBJ whole genome shotgun (WGS) entry which is preliminary data.</text>
</comment>
<feature type="region of interest" description="Disordered" evidence="12">
    <location>
        <begin position="1"/>
        <end position="71"/>
    </location>
</feature>
<dbReference type="InterPro" id="IPR023171">
    <property type="entry name" value="Na/H_antiporter_dom_sf"/>
</dbReference>
<feature type="transmembrane region" description="Helical" evidence="11">
    <location>
        <begin position="78"/>
        <end position="100"/>
    </location>
</feature>
<dbReference type="OrthoDB" id="117402at2"/>
<comment type="subcellular location">
    <subcellularLocation>
        <location evidence="1">Cell inner membrane</location>
        <topology evidence="1">Multi-pass membrane protein</topology>
    </subcellularLocation>
    <subcellularLocation>
        <location evidence="11">Cell membrane</location>
        <topology evidence="11">Multi-pass membrane protein</topology>
    </subcellularLocation>
</comment>
<evidence type="ECO:0000313" key="14">
    <source>
        <dbReference type="Proteomes" id="UP000283832"/>
    </source>
</evidence>
<feature type="compositionally biased region" description="Polar residues" evidence="12">
    <location>
        <begin position="1"/>
        <end position="14"/>
    </location>
</feature>
<accession>A0A418MYX8</accession>
<dbReference type="PANTHER" id="PTHR30341:SF0">
    <property type="entry name" value="NA(+)_H(+) ANTIPORTER NHAA"/>
    <property type="match status" value="1"/>
</dbReference>
<dbReference type="GO" id="GO:0005886">
    <property type="term" value="C:plasma membrane"/>
    <property type="evidence" value="ECO:0007669"/>
    <property type="project" value="UniProtKB-SubCell"/>
</dbReference>
<dbReference type="InterPro" id="IPR004670">
    <property type="entry name" value="NhaA"/>
</dbReference>
<feature type="transmembrane region" description="Helical" evidence="11">
    <location>
        <begin position="326"/>
        <end position="349"/>
    </location>
</feature>
<dbReference type="AlphaFoldDB" id="A0A418MYX8"/>
<sequence length="492" mass="51456">MVATSTAHSRQQFSGRGDSVALSQETGAGWSDRGWAGKPAGPCRRRPAPDRRRPATEAPVSDTRQASRSTRHGRFGRWVSLETTSGALLLGAAVTALVVANSPWRDHYRALSRTVVGPAALHLNLSVSAWAADGLLAIFFFVVGVELKQEIVAGSLRRVGEAAVPVLAAVGGMLVPAVLFVVLVVALGDPSALRGWAIPTATDIAFALAVLAIFGRGLPVALRTFLLTLAVVDDLLAIIVIAVFYTGSLDWGALALAGAAIAVFGVAARAARPRWWLLLPIAVLAWGFVHASGVHATIAGVLLGLCVAAVPVHGERTARTQRFEHAVRPVSSGFALPVFAFFAAGVTLVDGDGIGAVFAQPVLLAIVLALVGGKLVGVLGVTALVTRFTRLRLPDAIGVRDLLPIGFLTGIGFTVALLIAELSFADSLHTDGARIGVLTGTLLAAILAAATLRWDARKARDRDMNRDGVVDRDTRPIRDPAEEESDPGFGGR</sequence>
<keyword evidence="2 11" id="KW-0813">Transport</keyword>
<keyword evidence="10 11" id="KW-0739">Sodium transport</keyword>
<feature type="transmembrane region" description="Helical" evidence="11">
    <location>
        <begin position="120"/>
        <end position="145"/>
    </location>
</feature>
<keyword evidence="7 11" id="KW-0915">Sodium</keyword>
<evidence type="ECO:0000256" key="8">
    <source>
        <dbReference type="ARBA" id="ARBA00023065"/>
    </source>
</evidence>
<comment type="catalytic activity">
    <reaction evidence="11">
        <text>Na(+)(in) + 2 H(+)(out) = Na(+)(out) + 2 H(+)(in)</text>
        <dbReference type="Rhea" id="RHEA:29251"/>
        <dbReference type="ChEBI" id="CHEBI:15378"/>
        <dbReference type="ChEBI" id="CHEBI:29101"/>
    </reaction>
</comment>
<evidence type="ECO:0000256" key="3">
    <source>
        <dbReference type="ARBA" id="ARBA00022449"/>
    </source>
</evidence>
<dbReference type="GO" id="GO:0006885">
    <property type="term" value="P:regulation of pH"/>
    <property type="evidence" value="ECO:0007669"/>
    <property type="project" value="UniProtKB-UniRule"/>
</dbReference>
<feature type="transmembrane region" description="Helical" evidence="11">
    <location>
        <begin position="193"/>
        <end position="214"/>
    </location>
</feature>
<feature type="transmembrane region" description="Helical" evidence="11">
    <location>
        <begin position="297"/>
        <end position="314"/>
    </location>
</feature>
<feature type="transmembrane region" description="Helical" evidence="11">
    <location>
        <begin position="361"/>
        <end position="385"/>
    </location>
</feature>
<protein>
    <recommendedName>
        <fullName evidence="11">Na(+)/H(+) antiporter NhaA</fullName>
    </recommendedName>
    <alternativeName>
        <fullName evidence="11">Sodium/proton antiporter NhaA</fullName>
    </alternativeName>
</protein>
<feature type="transmembrane region" description="Helical" evidence="11">
    <location>
        <begin position="397"/>
        <end position="420"/>
    </location>
</feature>
<evidence type="ECO:0000313" key="13">
    <source>
        <dbReference type="EMBL" id="RIV40388.1"/>
    </source>
</evidence>
<reference evidence="13 14" key="1">
    <citation type="submission" date="2018-08" db="EMBL/GenBank/DDBJ databases">
        <title>Jishengella sp. nov., isolated from a root of Azadirachta indica A. Juss. var. siamensis Valenton.</title>
        <authorList>
            <person name="Kuncharoen N."/>
            <person name="Tanasupawat S."/>
            <person name="Kudo T."/>
            <person name="Ohkuma M."/>
        </authorList>
    </citation>
    <scope>NUCLEOTIDE SEQUENCE [LARGE SCALE GENOMIC DNA]</scope>
    <source>
        <strain evidence="13 14">AZ1-13</strain>
    </source>
</reference>
<dbReference type="NCBIfam" id="TIGR00773">
    <property type="entry name" value="NhaA"/>
    <property type="match status" value="1"/>
</dbReference>
<keyword evidence="9 11" id="KW-0472">Membrane</keyword>
<feature type="transmembrane region" description="Helical" evidence="11">
    <location>
        <begin position="275"/>
        <end position="291"/>
    </location>
</feature>
<dbReference type="Proteomes" id="UP000283832">
    <property type="component" value="Unassembled WGS sequence"/>
</dbReference>
<comment type="similarity">
    <text evidence="11">Belongs to the NhaA Na(+)/H(+) (TC 2.A.33) antiporter family.</text>
</comment>
<evidence type="ECO:0000256" key="12">
    <source>
        <dbReference type="SAM" id="MobiDB-lite"/>
    </source>
</evidence>
<feature type="transmembrane region" description="Helical" evidence="11">
    <location>
        <begin position="166"/>
        <end position="187"/>
    </location>
</feature>
<evidence type="ECO:0000256" key="4">
    <source>
        <dbReference type="ARBA" id="ARBA00022475"/>
    </source>
</evidence>
<evidence type="ECO:0000256" key="1">
    <source>
        <dbReference type="ARBA" id="ARBA00004429"/>
    </source>
</evidence>
<feature type="transmembrane region" description="Helical" evidence="11">
    <location>
        <begin position="432"/>
        <end position="452"/>
    </location>
</feature>
<name>A0A418MYX8_9ACTN</name>
<feature type="region of interest" description="Disordered" evidence="12">
    <location>
        <begin position="464"/>
        <end position="492"/>
    </location>
</feature>
<keyword evidence="8 11" id="KW-0406">Ion transport</keyword>
<gene>
    <name evidence="11 13" type="primary">nhaA</name>
    <name evidence="13" type="ORF">D2L64_05170</name>
</gene>
<evidence type="ECO:0000256" key="6">
    <source>
        <dbReference type="ARBA" id="ARBA00022989"/>
    </source>
</evidence>
<dbReference type="HAMAP" id="MF_01844">
    <property type="entry name" value="NhaA"/>
    <property type="match status" value="1"/>
</dbReference>
<comment type="function">
    <text evidence="11">Na(+)/H(+) antiporter that extrudes sodium in exchange for external protons.</text>
</comment>
<keyword evidence="3 11" id="KW-0050">Antiport</keyword>
<feature type="transmembrane region" description="Helical" evidence="11">
    <location>
        <begin position="226"/>
        <end position="245"/>
    </location>
</feature>
<dbReference type="GO" id="GO:0015385">
    <property type="term" value="F:sodium:proton antiporter activity"/>
    <property type="evidence" value="ECO:0007669"/>
    <property type="project" value="UniProtKB-UniRule"/>
</dbReference>
<evidence type="ECO:0000256" key="10">
    <source>
        <dbReference type="ARBA" id="ARBA00023201"/>
    </source>
</evidence>
<dbReference type="Pfam" id="PF06965">
    <property type="entry name" value="Na_H_antiport_1"/>
    <property type="match status" value="1"/>
</dbReference>
<feature type="transmembrane region" description="Helical" evidence="11">
    <location>
        <begin position="251"/>
        <end position="268"/>
    </location>
</feature>
<evidence type="ECO:0000256" key="9">
    <source>
        <dbReference type="ARBA" id="ARBA00023136"/>
    </source>
</evidence>
<organism evidence="13 14">
    <name type="scientific">Micromonospora radicis</name>
    <dbReference type="NCBI Taxonomy" id="1894971"/>
    <lineage>
        <taxon>Bacteria</taxon>
        <taxon>Bacillati</taxon>
        <taxon>Actinomycetota</taxon>
        <taxon>Actinomycetes</taxon>
        <taxon>Micromonosporales</taxon>
        <taxon>Micromonosporaceae</taxon>
        <taxon>Micromonospora</taxon>
    </lineage>
</organism>
<evidence type="ECO:0000256" key="11">
    <source>
        <dbReference type="HAMAP-Rule" id="MF_01844"/>
    </source>
</evidence>
<evidence type="ECO:0000256" key="7">
    <source>
        <dbReference type="ARBA" id="ARBA00023053"/>
    </source>
</evidence>
<dbReference type="PANTHER" id="PTHR30341">
    <property type="entry name" value="SODIUM ION/PROTON ANTIPORTER NHAA-RELATED"/>
    <property type="match status" value="1"/>
</dbReference>